<proteinExistence type="predicted"/>
<dbReference type="Proteomes" id="UP000438429">
    <property type="component" value="Unassembled WGS sequence"/>
</dbReference>
<comment type="caution">
    <text evidence="2">The sequence shown here is derived from an EMBL/GenBank/DDBJ whole genome shotgun (WGS) entry which is preliminary data.</text>
</comment>
<feature type="region of interest" description="Disordered" evidence="1">
    <location>
        <begin position="94"/>
        <end position="113"/>
    </location>
</feature>
<organism evidence="2 3">
    <name type="scientific">Scophthalmus maximus</name>
    <name type="common">Turbot</name>
    <name type="synonym">Psetta maxima</name>
    <dbReference type="NCBI Taxonomy" id="52904"/>
    <lineage>
        <taxon>Eukaryota</taxon>
        <taxon>Metazoa</taxon>
        <taxon>Chordata</taxon>
        <taxon>Craniata</taxon>
        <taxon>Vertebrata</taxon>
        <taxon>Euteleostomi</taxon>
        <taxon>Actinopterygii</taxon>
        <taxon>Neopterygii</taxon>
        <taxon>Teleostei</taxon>
        <taxon>Neoteleostei</taxon>
        <taxon>Acanthomorphata</taxon>
        <taxon>Carangaria</taxon>
        <taxon>Pleuronectiformes</taxon>
        <taxon>Pleuronectoidei</taxon>
        <taxon>Scophthalmidae</taxon>
        <taxon>Scophthalmus</taxon>
    </lineage>
</organism>
<accession>A0A6A4RRX2</accession>
<gene>
    <name evidence="2" type="ORF">F2P81_024769</name>
</gene>
<dbReference type="EMBL" id="VEVO01000023">
    <property type="protein sequence ID" value="KAF0022788.1"/>
    <property type="molecule type" value="Genomic_DNA"/>
</dbReference>
<name>A0A6A4RRX2_SCOMX</name>
<dbReference type="AlphaFoldDB" id="A0A6A4RRX2"/>
<sequence length="149" mass="16138">MSSTDIPLKRAVEEDTPLVECDMLSHRLCWIMFIQGMIRDCVTANAEERVRVVAARRGEPLAEPRWRTGTTPTTTRCSPLLPLGGALVGTVNPGGDPLMEGAESEDSCPPSDPGSPAIVVVVVVVFELLHRRCFSAKGSVHSVDTWPEV</sequence>
<evidence type="ECO:0000256" key="1">
    <source>
        <dbReference type="SAM" id="MobiDB-lite"/>
    </source>
</evidence>
<evidence type="ECO:0000313" key="3">
    <source>
        <dbReference type="Proteomes" id="UP000438429"/>
    </source>
</evidence>
<protein>
    <submittedName>
        <fullName evidence="2">Uncharacterized protein</fullName>
    </submittedName>
</protein>
<evidence type="ECO:0000313" key="2">
    <source>
        <dbReference type="EMBL" id="KAF0022788.1"/>
    </source>
</evidence>
<reference evidence="2 3" key="1">
    <citation type="submission" date="2019-06" db="EMBL/GenBank/DDBJ databases">
        <title>Draft genomes of female and male turbot (Scophthalmus maximus).</title>
        <authorList>
            <person name="Xu H."/>
            <person name="Xu X.-W."/>
            <person name="Shao C."/>
            <person name="Chen S."/>
        </authorList>
    </citation>
    <scope>NUCLEOTIDE SEQUENCE [LARGE SCALE GENOMIC DNA]</scope>
    <source>
        <strain evidence="2">Ysfricsl-2016a</strain>
        <tissue evidence="2">Blood</tissue>
    </source>
</reference>